<gene>
    <name evidence="1" type="ORF">FF011L_03760</name>
</gene>
<dbReference type="Proteomes" id="UP000320672">
    <property type="component" value="Chromosome"/>
</dbReference>
<dbReference type="AlphaFoldDB" id="A0A517M9T2"/>
<dbReference type="KEGG" id="rml:FF011L_03760"/>
<organism evidence="1 2">
    <name type="scientific">Roseimaritima multifibrata</name>
    <dbReference type="NCBI Taxonomy" id="1930274"/>
    <lineage>
        <taxon>Bacteria</taxon>
        <taxon>Pseudomonadati</taxon>
        <taxon>Planctomycetota</taxon>
        <taxon>Planctomycetia</taxon>
        <taxon>Pirellulales</taxon>
        <taxon>Pirellulaceae</taxon>
        <taxon>Roseimaritima</taxon>
    </lineage>
</organism>
<name>A0A517M9T2_9BACT</name>
<reference evidence="1 2" key="1">
    <citation type="submission" date="2019-02" db="EMBL/GenBank/DDBJ databases">
        <title>Deep-cultivation of Planctomycetes and their phenomic and genomic characterization uncovers novel biology.</title>
        <authorList>
            <person name="Wiegand S."/>
            <person name="Jogler M."/>
            <person name="Boedeker C."/>
            <person name="Pinto D."/>
            <person name="Vollmers J."/>
            <person name="Rivas-Marin E."/>
            <person name="Kohn T."/>
            <person name="Peeters S.H."/>
            <person name="Heuer A."/>
            <person name="Rast P."/>
            <person name="Oberbeckmann S."/>
            <person name="Bunk B."/>
            <person name="Jeske O."/>
            <person name="Meyerdierks A."/>
            <person name="Storesund J.E."/>
            <person name="Kallscheuer N."/>
            <person name="Luecker S."/>
            <person name="Lage O.M."/>
            <person name="Pohl T."/>
            <person name="Merkel B.J."/>
            <person name="Hornburger P."/>
            <person name="Mueller R.-W."/>
            <person name="Bruemmer F."/>
            <person name="Labrenz M."/>
            <person name="Spormann A.M."/>
            <person name="Op den Camp H."/>
            <person name="Overmann J."/>
            <person name="Amann R."/>
            <person name="Jetten M.S.M."/>
            <person name="Mascher T."/>
            <person name="Medema M.H."/>
            <person name="Devos D.P."/>
            <person name="Kaster A.-K."/>
            <person name="Ovreas L."/>
            <person name="Rohde M."/>
            <person name="Galperin M.Y."/>
            <person name="Jogler C."/>
        </authorList>
    </citation>
    <scope>NUCLEOTIDE SEQUENCE [LARGE SCALE GENOMIC DNA]</scope>
    <source>
        <strain evidence="1 2">FF011L</strain>
    </source>
</reference>
<sequence>MPACLAGSQDLEFWLIEFRFRAAPAGSQLAEKDRVGVGIQVAASCCTDRDEPGGNIQEQRERKSSAYLSLGTCEGTSFWSYFRGAEGYNLSLLSINRQAGLRRSTRRIVVR</sequence>
<protein>
    <submittedName>
        <fullName evidence="1">Uncharacterized protein</fullName>
    </submittedName>
</protein>
<keyword evidence="2" id="KW-1185">Reference proteome</keyword>
<dbReference type="EMBL" id="CP036262">
    <property type="protein sequence ID" value="QDS91645.1"/>
    <property type="molecule type" value="Genomic_DNA"/>
</dbReference>
<evidence type="ECO:0000313" key="1">
    <source>
        <dbReference type="EMBL" id="QDS91645.1"/>
    </source>
</evidence>
<proteinExistence type="predicted"/>
<accession>A0A517M9T2</accession>
<evidence type="ECO:0000313" key="2">
    <source>
        <dbReference type="Proteomes" id="UP000320672"/>
    </source>
</evidence>